<evidence type="ECO:0000313" key="6">
    <source>
        <dbReference type="Proteomes" id="UP001497525"/>
    </source>
</evidence>
<feature type="domain" description="AAA+ ATPase" evidence="4">
    <location>
        <begin position="2043"/>
        <end position="2183"/>
    </location>
</feature>
<dbReference type="Proteomes" id="UP001497525">
    <property type="component" value="Unassembled WGS sequence"/>
</dbReference>
<keyword evidence="2" id="KW-0547">Nucleotide-binding</keyword>
<dbReference type="GO" id="GO:0006139">
    <property type="term" value="P:nucleobase-containing compound metabolic process"/>
    <property type="evidence" value="ECO:0007669"/>
    <property type="project" value="InterPro"/>
</dbReference>
<dbReference type="InterPro" id="IPR000850">
    <property type="entry name" value="Adenylat/UMP-CMP_kin"/>
</dbReference>
<dbReference type="Pfam" id="PF13207">
    <property type="entry name" value="AAA_17"/>
    <property type="match status" value="1"/>
</dbReference>
<dbReference type="SUPFAM" id="SSF52540">
    <property type="entry name" value="P-loop containing nucleoside triphosphate hydrolases"/>
    <property type="match status" value="4"/>
</dbReference>
<dbReference type="InterPro" id="IPR003593">
    <property type="entry name" value="AAA+_ATPase"/>
</dbReference>
<name>A0AAV2T2R0_CALDB</name>
<comment type="caution">
    <text evidence="5">The sequence shown here is derived from an EMBL/GenBank/DDBJ whole genome shotgun (WGS) entry which is preliminary data.</text>
</comment>
<accession>A0AAV2T2R0</accession>
<evidence type="ECO:0000256" key="3">
    <source>
        <dbReference type="ARBA" id="ARBA00022777"/>
    </source>
</evidence>
<evidence type="ECO:0000259" key="4">
    <source>
        <dbReference type="SMART" id="SM00382"/>
    </source>
</evidence>
<sequence length="2289" mass="256375">MSVISKGMKNNGDSKNQHRLIQTDLQMMPQVLIVGLPSSGKALLAELLNLHSECVLIDIGKLIEECFFFDDRRHVASLLSGLLATQECTRRGYVMYGIPQEDCETYPTKAFLGELLRLDRGPRKIIRLQTTAIKGKLEYEDITASDISPSPTMVHLPPMLACWSEEQRTAGLILAECKQGESTVESVQKPDRTANDYDMASAAIVNKKESSFQGIQVTRVAGDTPSTGRLKAASLMAEKPIEASSVRSTSMVRPVSPLLPCLINYDLGSLSGNEVAKKPLGSFPTTQRPRFVILGGPCTETTRIAKMVGRIWRCPIISVSDLIENHLVMNTSIGVQIRRLIASGSGLTEDFLLELVREQLKARGCQDFGYVLDAMTTLQCSEISVESLLEFLGSIEPSPNVWIGVQVDNEEACGDWIKSSIDFLRDALNSPLASEADEAQLSLKDEDFGPHCSFDNMSTQSSASNEDEPEILMRKFALQSSQITEKISKFLDSKNQEYTIRVQGSYTSKGLEDTVFSKLNSIPYLSDQLKNIRPDEAQDDSSTLSDTLEASLGSSENWNANSLRVLVLGIDSSRGKLFCEKLAATLRSPLFLASEARWEANGGANVFPLSSHESVSKGFGQPKSSECMRLGYVYNGLLTEDQIQNEFYGQMEFIWLLKPEPDTVVLLQHGNNKGTLMPMHPIDGSIPGGEAVDENDQNERITQYDEYVRSTALKYAECHQKCRIIEMNGSLSTAEMFETFVVKTNHTPLGPCDEGDGTLTSKQCNQTDDLSKRSLIQDGDMCKRPPRVIVLGKPGVGKTTLAIQLCQYWKCHYVHPTAIIRRTLEEQGALTKPEPGQQPPSGSELEVDAVLETIKQKLRFCSCDLNGYVIDGVPELSDGDYSPILQVEFLKQLKNEPSCVVEIDAPDEALKKRMLKSPLMCQDDATLPSCETLKENYAHRLKSYNLLMSGYVSAYIHRTGKANVIRLNGLSPPDVLLKEVILWYEKFRLPANPHSSASSELSQRPTRLPAAVGDQEAVLPRISNGCPNYRNKELTDAQNFNVRRIIILGKPKSGKTTVARDLSDQLQYPVVTATSVVRTHLDLGTVVGKLMLENLRAGALVGSELVYSLLREKLVIYESQSTGYILDDVPYPYDRNESDWTSINFYHMLNTDQVANTVLILKVDDEVIIRRVVICEDHSSLALHSPFEEECDKHPSFPVADSHTIYDLLTDDAIASGMLEEQLQYWNSTVESKLADCLDDQEDIKTVTVTEDLGQSALVELIQMRLKAGEVQPDAFFRKFLPEHGNVRVLLASRPPGLLAEESSGDDLVSNPSTLVKKCDHIKPDTENHLHEPVKKSATTESICQAAAYHELCNNSDMGPNMDEDQSDVTRSASDKCIFVTEAECTHSFGEFVRNVQPITSEAKYERFPQPLKQTFVHIKDEYANTSKQQQYEEQFSELTGSPELLATSYLDPELTSDMKAQVSYNPFSEAHASDKNECTTITETVNPLHVSSFNPVGDSEEVTRLKPKSTTALLSSQIYCIKREKSSELPLRSEQLNPIWAPSKPVSMESPINITVPADNIDPFTRNVDSLLEKVHSPSQVLVRQNSECETTHSRDLVCSFMSLTENCKQLYLQKPKIKGIDFSGMNAVQKLISNPLSNAYAIKTCGERIKRCQIPFEDGSYDGAVDNYVQENYLNTQFSPFRYGPTRKASYRRPFVGHPSRASVENYKPTAHGYVQNMDILQSMGDRTNEFPISNDLSHPSKRLRKICHKTNRQRVTTAPCNSAVSDSYDFWKCSNRRDRRVGLRRTGGEISVPTVEIMTEARSARYPDFPRHFDECVWDEPILSTRSCSHGKSFGRISSSQGRSVISPATKCDTKRNPSVYSSSCTDLQSKCKCGRADTSIRTKECHTKVRRMSDNYAYLSPSSPVLFHKPVVEIESESSASPQRHSHMDVRKQTEYGLSPSLLIDSPGWMWDEKSECSECKDQSESLPVTPCVPDRVRTRYSHSCRTPQSKGRLFWNGRTSVAGSSVHGIFPPCHSCMRYSEVQPSGEMEKPCEVWWRRPPYCVIFGKPGVGKTTLARMLCEKWDCPLVNATCLIHEHLAVNSNLGIQLRSVLADGRDVEDDLVLRTVYDALDSPECAENGYILDDFPTFSEKFMSIDEQLSLLFSLSDRPEYIIEIEMSDDELIKRRSSKRIDVESGGIYSDDYRESRCHEIHHLSDEDAKELGFIPKNKTLLESMLTRPEEFAQSLEEQMKFYHSVFQPYIGAFMRAYGPRYVIKVDGNEPPSYNYEIICDRLRKEGYLVMNP</sequence>
<evidence type="ECO:0000256" key="1">
    <source>
        <dbReference type="ARBA" id="ARBA00022679"/>
    </source>
</evidence>
<dbReference type="GO" id="GO:0019205">
    <property type="term" value="F:nucleobase-containing compound kinase activity"/>
    <property type="evidence" value="ECO:0007669"/>
    <property type="project" value="InterPro"/>
</dbReference>
<organism evidence="5 6">
    <name type="scientific">Calicophoron daubneyi</name>
    <name type="common">Rumen fluke</name>
    <name type="synonym">Paramphistomum daubneyi</name>
    <dbReference type="NCBI Taxonomy" id="300641"/>
    <lineage>
        <taxon>Eukaryota</taxon>
        <taxon>Metazoa</taxon>
        <taxon>Spiralia</taxon>
        <taxon>Lophotrochozoa</taxon>
        <taxon>Platyhelminthes</taxon>
        <taxon>Trematoda</taxon>
        <taxon>Digenea</taxon>
        <taxon>Plagiorchiida</taxon>
        <taxon>Pronocephalata</taxon>
        <taxon>Paramphistomoidea</taxon>
        <taxon>Paramphistomidae</taxon>
        <taxon>Calicophoron</taxon>
    </lineage>
</organism>
<gene>
    <name evidence="5" type="ORF">CDAUBV1_LOCUS4241</name>
</gene>
<reference evidence="5" key="1">
    <citation type="submission" date="2024-06" db="EMBL/GenBank/DDBJ databases">
        <authorList>
            <person name="Liu X."/>
            <person name="Lenzi L."/>
            <person name="Haldenby T S."/>
            <person name="Uol C."/>
        </authorList>
    </citation>
    <scope>NUCLEOTIDE SEQUENCE</scope>
</reference>
<dbReference type="InterPro" id="IPR027417">
    <property type="entry name" value="P-loop_NTPase"/>
</dbReference>
<feature type="domain" description="AAA+ ATPase" evidence="4">
    <location>
        <begin position="1041"/>
        <end position="1173"/>
    </location>
</feature>
<dbReference type="GO" id="GO:0005524">
    <property type="term" value="F:ATP binding"/>
    <property type="evidence" value="ECO:0007669"/>
    <property type="project" value="InterPro"/>
</dbReference>
<dbReference type="EMBL" id="CAXLJL010000101">
    <property type="protein sequence ID" value="CAL5131738.1"/>
    <property type="molecule type" value="Genomic_DNA"/>
</dbReference>
<dbReference type="SMART" id="SM00382">
    <property type="entry name" value="AAA"/>
    <property type="match status" value="3"/>
</dbReference>
<evidence type="ECO:0000256" key="2">
    <source>
        <dbReference type="ARBA" id="ARBA00022741"/>
    </source>
</evidence>
<dbReference type="PANTHER" id="PTHR23359">
    <property type="entry name" value="NUCLEOTIDE KINASE"/>
    <property type="match status" value="1"/>
</dbReference>
<dbReference type="Pfam" id="PF00406">
    <property type="entry name" value="ADK"/>
    <property type="match status" value="2"/>
</dbReference>
<evidence type="ECO:0000313" key="5">
    <source>
        <dbReference type="EMBL" id="CAL5131738.1"/>
    </source>
</evidence>
<proteinExistence type="predicted"/>
<feature type="domain" description="AAA+ ATPase" evidence="4">
    <location>
        <begin position="784"/>
        <end position="1023"/>
    </location>
</feature>
<keyword evidence="1" id="KW-0808">Transferase</keyword>
<dbReference type="Gene3D" id="3.40.50.300">
    <property type="entry name" value="P-loop containing nucleotide triphosphate hydrolases"/>
    <property type="match status" value="4"/>
</dbReference>
<protein>
    <recommendedName>
        <fullName evidence="4">AAA+ ATPase domain-containing protein</fullName>
    </recommendedName>
</protein>
<dbReference type="CDD" id="cd01428">
    <property type="entry name" value="ADK"/>
    <property type="match status" value="1"/>
</dbReference>
<keyword evidence="3" id="KW-0418">Kinase</keyword>